<name>A0A9E5A7Z8_9EURY</name>
<reference evidence="1" key="1">
    <citation type="submission" date="2022-12" db="EMBL/GenBank/DDBJ databases">
        <title>Reclassification of two methanogenic archaea species isolated from the Kolyma lowland permafrost.</title>
        <authorList>
            <person name="Trubitsyn V.E."/>
            <person name="Rivkina E.M."/>
            <person name="Shcherbakova V.A."/>
        </authorList>
    </citation>
    <scope>NUCLEOTIDE SEQUENCE</scope>
    <source>
        <strain evidence="1">MK4</strain>
    </source>
</reference>
<protein>
    <recommendedName>
        <fullName evidence="2">DZANK-type domain-containing protein</fullName>
    </recommendedName>
</protein>
<accession>A0A9E5A7Z8</accession>
<evidence type="ECO:0008006" key="2">
    <source>
        <dbReference type="Google" id="ProtNLM"/>
    </source>
</evidence>
<comment type="caution">
    <text evidence="1">The sequence shown here is derived from an EMBL/GenBank/DDBJ whole genome shotgun (WGS) entry which is preliminary data.</text>
</comment>
<dbReference type="AlphaFoldDB" id="A0A9E5A7Z8"/>
<dbReference type="Proteomes" id="UP001074446">
    <property type="component" value="Unassembled WGS sequence"/>
</dbReference>
<gene>
    <name evidence="1" type="ORF">O3H35_16400</name>
</gene>
<organism evidence="1">
    <name type="scientific">Methanobacterium veterum</name>
    <dbReference type="NCBI Taxonomy" id="408577"/>
    <lineage>
        <taxon>Archaea</taxon>
        <taxon>Methanobacteriati</taxon>
        <taxon>Methanobacteriota</taxon>
        <taxon>Methanomada group</taxon>
        <taxon>Methanobacteria</taxon>
        <taxon>Methanobacteriales</taxon>
        <taxon>Methanobacteriaceae</taxon>
        <taxon>Methanobacterium</taxon>
    </lineage>
</organism>
<dbReference type="RefSeq" id="WP_169740880.1">
    <property type="nucleotide sequence ID" value="NZ_JAPVES010000030.1"/>
</dbReference>
<dbReference type="EMBL" id="JAPVES010000030">
    <property type="protein sequence ID" value="MCZ3374231.1"/>
    <property type="molecule type" value="Genomic_DNA"/>
</dbReference>
<sequence length="61" mass="7096">MSTRRSKSIICHIYGKVNNNNTNFCITCARPLSENSKNECPFFEMKNHKYANYCQECGSRL</sequence>
<proteinExistence type="predicted"/>
<evidence type="ECO:0000313" key="1">
    <source>
        <dbReference type="EMBL" id="MCZ3374231.1"/>
    </source>
</evidence>